<gene>
    <name evidence="1" type="ORF">O6H91_06G013000</name>
</gene>
<keyword evidence="2" id="KW-1185">Reference proteome</keyword>
<sequence length="77" mass="9287">MPMPCTIRFRDIFLLIVLHRFALALSAKLEQYPQLCGWQITTHVIMYKINLYFFNRWGDTRKPCGERNAKAWHFKIK</sequence>
<organism evidence="1 2">
    <name type="scientific">Diphasiastrum complanatum</name>
    <name type="common">Issler's clubmoss</name>
    <name type="synonym">Lycopodium complanatum</name>
    <dbReference type="NCBI Taxonomy" id="34168"/>
    <lineage>
        <taxon>Eukaryota</taxon>
        <taxon>Viridiplantae</taxon>
        <taxon>Streptophyta</taxon>
        <taxon>Embryophyta</taxon>
        <taxon>Tracheophyta</taxon>
        <taxon>Lycopodiopsida</taxon>
        <taxon>Lycopodiales</taxon>
        <taxon>Lycopodiaceae</taxon>
        <taxon>Lycopodioideae</taxon>
        <taxon>Diphasiastrum</taxon>
    </lineage>
</organism>
<name>A0ACC2DBA0_DIPCM</name>
<comment type="caution">
    <text evidence="1">The sequence shown here is derived from an EMBL/GenBank/DDBJ whole genome shotgun (WGS) entry which is preliminary data.</text>
</comment>
<protein>
    <submittedName>
        <fullName evidence="1">Uncharacterized protein</fullName>
    </submittedName>
</protein>
<evidence type="ECO:0000313" key="2">
    <source>
        <dbReference type="Proteomes" id="UP001162992"/>
    </source>
</evidence>
<dbReference type="Proteomes" id="UP001162992">
    <property type="component" value="Chromosome 6"/>
</dbReference>
<accession>A0ACC2DBA0</accession>
<reference evidence="2" key="1">
    <citation type="journal article" date="2024" name="Proc. Natl. Acad. Sci. U.S.A.">
        <title>Extraordinary preservation of gene collinearity over three hundred million years revealed in homosporous lycophytes.</title>
        <authorList>
            <person name="Li C."/>
            <person name="Wickell D."/>
            <person name="Kuo L.Y."/>
            <person name="Chen X."/>
            <person name="Nie B."/>
            <person name="Liao X."/>
            <person name="Peng D."/>
            <person name="Ji J."/>
            <person name="Jenkins J."/>
            <person name="Williams M."/>
            <person name="Shu S."/>
            <person name="Plott C."/>
            <person name="Barry K."/>
            <person name="Rajasekar S."/>
            <person name="Grimwood J."/>
            <person name="Han X."/>
            <person name="Sun S."/>
            <person name="Hou Z."/>
            <person name="He W."/>
            <person name="Dai G."/>
            <person name="Sun C."/>
            <person name="Schmutz J."/>
            <person name="Leebens-Mack J.H."/>
            <person name="Li F.W."/>
            <person name="Wang L."/>
        </authorList>
    </citation>
    <scope>NUCLEOTIDE SEQUENCE [LARGE SCALE GENOMIC DNA]</scope>
    <source>
        <strain evidence="2">cv. PW_Plant_1</strain>
    </source>
</reference>
<dbReference type="EMBL" id="CM055097">
    <property type="protein sequence ID" value="KAJ7551390.1"/>
    <property type="molecule type" value="Genomic_DNA"/>
</dbReference>
<evidence type="ECO:0000313" key="1">
    <source>
        <dbReference type="EMBL" id="KAJ7551390.1"/>
    </source>
</evidence>
<proteinExistence type="predicted"/>